<keyword evidence="2" id="KW-1185">Reference proteome</keyword>
<dbReference type="EMBL" id="MU795139">
    <property type="protein sequence ID" value="KAJ3809749.1"/>
    <property type="molecule type" value="Genomic_DNA"/>
</dbReference>
<organism evidence="1 2">
    <name type="scientific">Lentinula aff. lateritia</name>
    <dbReference type="NCBI Taxonomy" id="2804960"/>
    <lineage>
        <taxon>Eukaryota</taxon>
        <taxon>Fungi</taxon>
        <taxon>Dikarya</taxon>
        <taxon>Basidiomycota</taxon>
        <taxon>Agaricomycotina</taxon>
        <taxon>Agaricomycetes</taxon>
        <taxon>Agaricomycetidae</taxon>
        <taxon>Agaricales</taxon>
        <taxon>Marasmiineae</taxon>
        <taxon>Omphalotaceae</taxon>
        <taxon>Lentinula</taxon>
    </lineage>
</organism>
<gene>
    <name evidence="1" type="ORF">F5876DRAFT_43240</name>
</gene>
<name>A0ACC1TYH5_9AGAR</name>
<proteinExistence type="predicted"/>
<sequence length="91" mass="10804">LQDSLLPSVQECGYKGHQWIFQQDNDPKHTAHATSNWLNPIDNAWAEFGRQLETMNPRPRSQSQLFAVLEQIWYSAEYNQYVRNLYHTFPH</sequence>
<accession>A0ACC1TYH5</accession>
<protein>
    <submittedName>
        <fullName evidence="1">Uncharacterized protein</fullName>
    </submittedName>
</protein>
<dbReference type="Proteomes" id="UP001163835">
    <property type="component" value="Unassembled WGS sequence"/>
</dbReference>
<evidence type="ECO:0000313" key="2">
    <source>
        <dbReference type="Proteomes" id="UP001163835"/>
    </source>
</evidence>
<evidence type="ECO:0000313" key="1">
    <source>
        <dbReference type="EMBL" id="KAJ3809749.1"/>
    </source>
</evidence>
<reference evidence="1" key="1">
    <citation type="submission" date="2022-09" db="EMBL/GenBank/DDBJ databases">
        <title>A Global Phylogenomic Analysis of the Shiitake Genus Lentinula.</title>
        <authorList>
            <consortium name="DOE Joint Genome Institute"/>
            <person name="Sierra-Patev S."/>
            <person name="Min B."/>
            <person name="Naranjo-Ortiz M."/>
            <person name="Looney B."/>
            <person name="Konkel Z."/>
            <person name="Slot J.C."/>
            <person name="Sakamoto Y."/>
            <person name="Steenwyk J.L."/>
            <person name="Rokas A."/>
            <person name="Carro J."/>
            <person name="Camarero S."/>
            <person name="Ferreira P."/>
            <person name="Molpeceres G."/>
            <person name="Ruiz-Duenas F.J."/>
            <person name="Serrano A."/>
            <person name="Henrissat B."/>
            <person name="Drula E."/>
            <person name="Hughes K.W."/>
            <person name="Mata J.L."/>
            <person name="Ishikawa N.K."/>
            <person name="Vargas-Isla R."/>
            <person name="Ushijima S."/>
            <person name="Smith C.A."/>
            <person name="Ahrendt S."/>
            <person name="Andreopoulos W."/>
            <person name="He G."/>
            <person name="Labutti K."/>
            <person name="Lipzen A."/>
            <person name="Ng V."/>
            <person name="Riley R."/>
            <person name="Sandor L."/>
            <person name="Barry K."/>
            <person name="Martinez A.T."/>
            <person name="Xiao Y."/>
            <person name="Gibbons J.G."/>
            <person name="Terashima K."/>
            <person name="Grigoriev I.V."/>
            <person name="Hibbett D.S."/>
        </authorList>
    </citation>
    <scope>NUCLEOTIDE SEQUENCE</scope>
    <source>
        <strain evidence="1">TMI1499</strain>
    </source>
</reference>
<comment type="caution">
    <text evidence="1">The sequence shown here is derived from an EMBL/GenBank/DDBJ whole genome shotgun (WGS) entry which is preliminary data.</text>
</comment>
<feature type="non-terminal residue" evidence="1">
    <location>
        <position position="1"/>
    </location>
</feature>